<protein>
    <submittedName>
        <fullName evidence="2">Uncharacterized protein</fullName>
    </submittedName>
</protein>
<dbReference type="VEuPathDB" id="VectorBase:AMEM21_008065"/>
<sequence length="91" mass="10454">MLCFNLKIATIFRTYRDSDPVRDRSQSLFTPPPRAPHRDIGALRVLQRRASSVITSATELISRRGVFSRRHYGSVDQHGKCPDNDIEERVD</sequence>
<proteinExistence type="predicted"/>
<reference evidence="2" key="1">
    <citation type="submission" date="2020-05" db="UniProtKB">
        <authorList>
            <consortium name="EnsemblMetazoa"/>
        </authorList>
    </citation>
    <scope>IDENTIFICATION</scope>
    <source>
        <strain evidence="2">MAF</strain>
    </source>
</reference>
<dbReference type="Proteomes" id="UP000075903">
    <property type="component" value="Unassembled WGS sequence"/>
</dbReference>
<dbReference type="VEuPathDB" id="VectorBase:AMEM010175"/>
<feature type="region of interest" description="Disordered" evidence="1">
    <location>
        <begin position="72"/>
        <end position="91"/>
    </location>
</feature>
<name>A0A182V7G8_ANOME</name>
<evidence type="ECO:0000256" key="1">
    <source>
        <dbReference type="SAM" id="MobiDB-lite"/>
    </source>
</evidence>
<accession>A0A182V7G8</accession>
<feature type="compositionally biased region" description="Basic and acidic residues" evidence="1">
    <location>
        <begin position="77"/>
        <end position="91"/>
    </location>
</feature>
<organism evidence="2 3">
    <name type="scientific">Anopheles merus</name>
    <name type="common">Mosquito</name>
    <dbReference type="NCBI Taxonomy" id="30066"/>
    <lineage>
        <taxon>Eukaryota</taxon>
        <taxon>Metazoa</taxon>
        <taxon>Ecdysozoa</taxon>
        <taxon>Arthropoda</taxon>
        <taxon>Hexapoda</taxon>
        <taxon>Insecta</taxon>
        <taxon>Pterygota</taxon>
        <taxon>Neoptera</taxon>
        <taxon>Endopterygota</taxon>
        <taxon>Diptera</taxon>
        <taxon>Nematocera</taxon>
        <taxon>Culicoidea</taxon>
        <taxon>Culicidae</taxon>
        <taxon>Anophelinae</taxon>
        <taxon>Anopheles</taxon>
    </lineage>
</organism>
<evidence type="ECO:0000313" key="2">
    <source>
        <dbReference type="EnsemblMetazoa" id="AMEM010175-PA"/>
    </source>
</evidence>
<evidence type="ECO:0000313" key="3">
    <source>
        <dbReference type="Proteomes" id="UP000075903"/>
    </source>
</evidence>
<dbReference type="EnsemblMetazoa" id="AMEM010175-RA">
    <property type="protein sequence ID" value="AMEM010175-PA"/>
    <property type="gene ID" value="AMEM010175"/>
</dbReference>
<keyword evidence="3" id="KW-1185">Reference proteome</keyword>
<dbReference type="AlphaFoldDB" id="A0A182V7G8"/>